<dbReference type="KEGG" id="sla:SERLADRAFT_434256"/>
<proteinExistence type="predicted"/>
<evidence type="ECO:0000313" key="2">
    <source>
        <dbReference type="EMBL" id="EGO28348.1"/>
    </source>
</evidence>
<name>F8NK82_SERL9</name>
<dbReference type="GeneID" id="18814358"/>
<protein>
    <submittedName>
        <fullName evidence="2">Uncharacterized protein</fullName>
    </submittedName>
</protein>
<feature type="compositionally biased region" description="Polar residues" evidence="1">
    <location>
        <begin position="272"/>
        <end position="282"/>
    </location>
</feature>
<dbReference type="EMBL" id="GL945430">
    <property type="protein sequence ID" value="EGO28348.1"/>
    <property type="molecule type" value="Genomic_DNA"/>
</dbReference>
<reference evidence="2" key="1">
    <citation type="submission" date="2011-04" db="EMBL/GenBank/DDBJ databases">
        <title>Evolution of plant cell wall degrading machinery underlies the functional diversity of forest fungi.</title>
        <authorList>
            <consortium name="US DOE Joint Genome Institute (JGI-PGF)"/>
            <person name="Eastwood D.C."/>
            <person name="Floudas D."/>
            <person name="Binder M."/>
            <person name="Majcherczyk A."/>
            <person name="Schneider P."/>
            <person name="Aerts A."/>
            <person name="Asiegbu F.O."/>
            <person name="Baker S.E."/>
            <person name="Barry K."/>
            <person name="Bendiksby M."/>
            <person name="Blumentritt M."/>
            <person name="Coutinho P.M."/>
            <person name="Cullen D."/>
            <person name="Cullen D."/>
            <person name="Gathman A."/>
            <person name="Goodell B."/>
            <person name="Henrissat B."/>
            <person name="Ihrmark K."/>
            <person name="Kauserud H."/>
            <person name="Kohler A."/>
            <person name="LaButti K."/>
            <person name="Lapidus A."/>
            <person name="Lavin J.L."/>
            <person name="Lee Y.-H."/>
            <person name="Lindquist E."/>
            <person name="Lilly W."/>
            <person name="Lucas S."/>
            <person name="Morin E."/>
            <person name="Murat C."/>
            <person name="Oguiza J.A."/>
            <person name="Park J."/>
            <person name="Pisabarro A.G."/>
            <person name="Riley R."/>
            <person name="Rosling A."/>
            <person name="Salamov A."/>
            <person name="Schmidt O."/>
            <person name="Schmutz J."/>
            <person name="Skrede I."/>
            <person name="Stenlid J."/>
            <person name="Wiebenga A."/>
            <person name="Xie X."/>
            <person name="Kues U."/>
            <person name="Hibbett D.S."/>
            <person name="Hoffmeister D."/>
            <person name="Hogberg N."/>
            <person name="Martin F."/>
            <person name="Grigoriev I.V."/>
            <person name="Watkinson S.C."/>
        </authorList>
    </citation>
    <scope>NUCLEOTIDE SEQUENCE</scope>
    <source>
        <strain evidence="2">S7.9</strain>
    </source>
</reference>
<dbReference type="RefSeq" id="XP_007314547.1">
    <property type="nucleotide sequence ID" value="XM_007314485.1"/>
</dbReference>
<gene>
    <name evidence="2" type="ORF">SERLADRAFT_434256</name>
</gene>
<dbReference type="HOGENOM" id="CLU_060590_0_0_1"/>
<sequence>MAASAETGFIRFCHILVVKFYESHKYTKPQYGYAEPINLQYWYNLQKDDNIKYGPLRTADDVMWAGRFVVDMYLYEKDPKVVGKEDYTLDLPMPIVLRVVPNIDVGQLYPTQAQKDDFDKVFNRVITRSILELENIMRSAPQTVANLKAEIAAAQIAALEVATHDLIVNCTLCPPQSGTRSRTPTTTLPTPHLHPQVLPKEISPINLSVFKVQLHFDHFLQAFQGSIADLAHRHFQDHYNAPRSCAKAARRRSPFHSEEEVGWPVQQKLGVGSSSNNVTRRK</sequence>
<accession>F8NK82</accession>
<evidence type="ECO:0000256" key="1">
    <source>
        <dbReference type="SAM" id="MobiDB-lite"/>
    </source>
</evidence>
<dbReference type="AlphaFoldDB" id="F8NK82"/>
<dbReference type="Proteomes" id="UP000008064">
    <property type="component" value="Unassembled WGS sequence"/>
</dbReference>
<feature type="region of interest" description="Disordered" evidence="1">
    <location>
        <begin position="256"/>
        <end position="282"/>
    </location>
</feature>
<organism>
    <name type="scientific">Serpula lacrymans var. lacrymans (strain S7.9)</name>
    <name type="common">Dry rot fungus</name>
    <dbReference type="NCBI Taxonomy" id="578457"/>
    <lineage>
        <taxon>Eukaryota</taxon>
        <taxon>Fungi</taxon>
        <taxon>Dikarya</taxon>
        <taxon>Basidiomycota</taxon>
        <taxon>Agaricomycotina</taxon>
        <taxon>Agaricomycetes</taxon>
        <taxon>Agaricomycetidae</taxon>
        <taxon>Boletales</taxon>
        <taxon>Coniophorineae</taxon>
        <taxon>Serpulaceae</taxon>
        <taxon>Serpula</taxon>
    </lineage>
</organism>